<keyword evidence="7 12" id="KW-0863">Zinc-finger</keyword>
<dbReference type="STRING" id="1797472.A2215_03435"/>
<feature type="zinc finger region" description="CHC2-type" evidence="12 14">
    <location>
        <begin position="34"/>
        <end position="58"/>
    </location>
</feature>
<keyword evidence="1 12" id="KW-0240">DNA-directed RNA polymerase</keyword>
<dbReference type="Pfam" id="PF01807">
    <property type="entry name" value="Zn_ribbon_DnaG"/>
    <property type="match status" value="1"/>
</dbReference>
<accession>A0A1F5E5P0</accession>
<evidence type="ECO:0000256" key="6">
    <source>
        <dbReference type="ARBA" id="ARBA00022723"/>
    </source>
</evidence>
<dbReference type="InterPro" id="IPR013264">
    <property type="entry name" value="DNAG_N"/>
</dbReference>
<dbReference type="SUPFAM" id="SSF57783">
    <property type="entry name" value="Zinc beta-ribbon"/>
    <property type="match status" value="1"/>
</dbReference>
<evidence type="ECO:0000313" key="16">
    <source>
        <dbReference type="EMBL" id="OGD62695.1"/>
    </source>
</evidence>
<dbReference type="InterPro" id="IPR030846">
    <property type="entry name" value="DnaG_bac"/>
</dbReference>
<dbReference type="GO" id="GO:0008270">
    <property type="term" value="F:zinc ion binding"/>
    <property type="evidence" value="ECO:0007669"/>
    <property type="project" value="UniProtKB-UniRule"/>
</dbReference>
<name>A0A1F5E5P0_9BACT</name>
<comment type="subunit">
    <text evidence="12">Monomer. Interacts with DnaB.</text>
</comment>
<evidence type="ECO:0000256" key="8">
    <source>
        <dbReference type="ARBA" id="ARBA00022833"/>
    </source>
</evidence>
<dbReference type="Proteomes" id="UP000178583">
    <property type="component" value="Unassembled WGS sequence"/>
</dbReference>
<evidence type="ECO:0000256" key="1">
    <source>
        <dbReference type="ARBA" id="ARBA00022478"/>
    </source>
</evidence>
<evidence type="ECO:0000259" key="15">
    <source>
        <dbReference type="PROSITE" id="PS50880"/>
    </source>
</evidence>
<dbReference type="PIRSF" id="PIRSF002811">
    <property type="entry name" value="DnaG"/>
    <property type="match status" value="1"/>
</dbReference>
<evidence type="ECO:0000256" key="10">
    <source>
        <dbReference type="ARBA" id="ARBA00023125"/>
    </source>
</evidence>
<dbReference type="Gene3D" id="3.40.1360.10">
    <property type="match status" value="1"/>
</dbReference>
<dbReference type="GO" id="GO:0005737">
    <property type="term" value="C:cytoplasm"/>
    <property type="evidence" value="ECO:0007669"/>
    <property type="project" value="TreeGrafter"/>
</dbReference>
<dbReference type="Gene3D" id="3.90.580.10">
    <property type="entry name" value="Zinc finger, CHC2-type domain"/>
    <property type="match status" value="1"/>
</dbReference>
<gene>
    <name evidence="12" type="primary">dnaG</name>
    <name evidence="16" type="ORF">A2215_03435</name>
</gene>
<dbReference type="Pfam" id="PF10410">
    <property type="entry name" value="DnaB_bind"/>
    <property type="match status" value="1"/>
</dbReference>
<evidence type="ECO:0000256" key="12">
    <source>
        <dbReference type="HAMAP-Rule" id="MF_00974"/>
    </source>
</evidence>
<dbReference type="GO" id="GO:0003677">
    <property type="term" value="F:DNA binding"/>
    <property type="evidence" value="ECO:0007669"/>
    <property type="project" value="UniProtKB-KW"/>
</dbReference>
<dbReference type="AlphaFoldDB" id="A0A1F5E5P0"/>
<dbReference type="GO" id="GO:1990077">
    <property type="term" value="C:primosome complex"/>
    <property type="evidence" value="ECO:0007669"/>
    <property type="project" value="UniProtKB-KW"/>
</dbReference>
<dbReference type="PROSITE" id="PS50880">
    <property type="entry name" value="TOPRIM"/>
    <property type="match status" value="1"/>
</dbReference>
<feature type="domain" description="Toprim" evidence="15">
    <location>
        <begin position="257"/>
        <end position="338"/>
    </location>
</feature>
<dbReference type="InterPro" id="IPR019475">
    <property type="entry name" value="DNA_primase_DnaB-bd"/>
</dbReference>
<dbReference type="InterPro" id="IPR034151">
    <property type="entry name" value="TOPRIM_DnaG_bac"/>
</dbReference>
<dbReference type="GO" id="GO:0000428">
    <property type="term" value="C:DNA-directed RNA polymerase complex"/>
    <property type="evidence" value="ECO:0007669"/>
    <property type="project" value="UniProtKB-KW"/>
</dbReference>
<keyword evidence="10 12" id="KW-0238">DNA-binding</keyword>
<comment type="domain">
    <text evidence="12">Contains an N-terminal zinc-binding domain, a central core domain that contains the primase activity, and a C-terminal DnaB-binding domain.</text>
</comment>
<dbReference type="PANTHER" id="PTHR30313">
    <property type="entry name" value="DNA PRIMASE"/>
    <property type="match status" value="1"/>
</dbReference>
<dbReference type="Pfam" id="PF08275">
    <property type="entry name" value="DNAG_N"/>
    <property type="match status" value="1"/>
</dbReference>
<comment type="similarity">
    <text evidence="12 13">Belongs to the DnaG primase family.</text>
</comment>
<dbReference type="FunFam" id="3.90.580.10:FF:000001">
    <property type="entry name" value="DNA primase"/>
    <property type="match status" value="1"/>
</dbReference>
<comment type="catalytic activity">
    <reaction evidence="12">
        <text>ssDNA + n NTP = ssDNA/pppN(pN)n-1 hybrid + (n-1) diphosphate.</text>
        <dbReference type="EC" id="2.7.7.101"/>
    </reaction>
</comment>
<protein>
    <recommendedName>
        <fullName evidence="12 13">DNA primase</fullName>
        <ecNumber evidence="12">2.7.7.101</ecNumber>
    </recommendedName>
</protein>
<dbReference type="InterPro" id="IPR050219">
    <property type="entry name" value="DnaG_primase"/>
</dbReference>
<dbReference type="HAMAP" id="MF_00974">
    <property type="entry name" value="DNA_primase_DnaG"/>
    <property type="match status" value="1"/>
</dbReference>
<keyword evidence="11 12" id="KW-0804">Transcription</keyword>
<dbReference type="EC" id="2.7.7.101" evidence="12"/>
<dbReference type="InterPro" id="IPR006171">
    <property type="entry name" value="TOPRIM_dom"/>
</dbReference>
<dbReference type="SUPFAM" id="SSF56731">
    <property type="entry name" value="DNA primase core"/>
    <property type="match status" value="1"/>
</dbReference>
<keyword evidence="4 12" id="KW-0548">Nucleotidyltransferase</keyword>
<dbReference type="Pfam" id="PF13155">
    <property type="entry name" value="Toprim_2"/>
    <property type="match status" value="1"/>
</dbReference>
<keyword evidence="9" id="KW-0460">Magnesium</keyword>
<dbReference type="Gene3D" id="3.90.980.10">
    <property type="entry name" value="DNA primase, catalytic core, N-terminal domain"/>
    <property type="match status" value="1"/>
</dbReference>
<keyword evidence="8 12" id="KW-0862">Zinc</keyword>
<evidence type="ECO:0000256" key="14">
    <source>
        <dbReference type="PIRSR" id="PIRSR002811-1"/>
    </source>
</evidence>
<comment type="cofactor">
    <cofactor evidence="12 13 14">
        <name>Zn(2+)</name>
        <dbReference type="ChEBI" id="CHEBI:29105"/>
    </cofactor>
    <text evidence="12 13 14">Binds 1 zinc ion per monomer.</text>
</comment>
<reference evidence="16 17" key="1">
    <citation type="journal article" date="2016" name="Nat. Commun.">
        <title>Thousands of microbial genomes shed light on interconnected biogeochemical processes in an aquifer system.</title>
        <authorList>
            <person name="Anantharaman K."/>
            <person name="Brown C.T."/>
            <person name="Hug L.A."/>
            <person name="Sharon I."/>
            <person name="Castelle C.J."/>
            <person name="Probst A.J."/>
            <person name="Thomas B.C."/>
            <person name="Singh A."/>
            <person name="Wilkins M.J."/>
            <person name="Karaoz U."/>
            <person name="Brodie E.L."/>
            <person name="Williams K.H."/>
            <person name="Hubbard S.S."/>
            <person name="Banfield J.F."/>
        </authorList>
    </citation>
    <scope>NUCLEOTIDE SEQUENCE [LARGE SCALE GENOMIC DNA]</scope>
</reference>
<dbReference type="InterPro" id="IPR037068">
    <property type="entry name" value="DNA_primase_core_N_sf"/>
</dbReference>
<comment type="caution">
    <text evidence="16">The sequence shown here is derived from an EMBL/GenBank/DDBJ whole genome shotgun (WGS) entry which is preliminary data.</text>
</comment>
<keyword evidence="2 12" id="KW-0639">Primosome</keyword>
<dbReference type="SMART" id="SM00493">
    <property type="entry name" value="TOPRIM"/>
    <property type="match status" value="1"/>
</dbReference>
<organism evidence="16 17">
    <name type="scientific">Candidatus Berkelbacteria bacterium RIFOXYA2_FULL_43_10</name>
    <dbReference type="NCBI Taxonomy" id="1797472"/>
    <lineage>
        <taxon>Bacteria</taxon>
        <taxon>Candidatus Berkelbacteria</taxon>
    </lineage>
</organism>
<sequence>MDEVQQIKERLNIEEVISSYLTLKKAGSNLKANCPFHNEKTPSFMVSPERQSFKCFGCGSGGDVFTFIEQMEGVDFYNALKILADRAGVKLKPKSIQYGQKEYAPDINTKLYEINDWAARIYHELLLKHPKAKIAREYLKNRGIKMPAIETFKIGFAPDSWDYIIKFLGAKGYEKDEIFKAGLVVKNDRGEYYDRFRGRIMFPINNVMGNCIAFTSRVLNDNDKVAKYLNSADSSIYHKGKVLYGLDLAKMEIKSSDLAILVEGNMDVIACHQAGSRNVVASSGTATTLDQLKILNRYASEIAFSFDADSAGETAMKRTVLLALQNDINTKIISLPEVFKDPDEAITSDPKNWQKAVESAKPALEHWIDLLIRKTPDLSVIAKKKIAKEILAAIKLTASEIEQEHYIKYLAGKLSVSESSLFDALSKTKSEKKPQEEATKVQKISDPERLIGLIWSEVELTPEVREIVELLNASNNKNIDKIVKEIEKGSIERDKFSEDEILYFDQLEMTALHDLENEDKETKRAEVKFLVLKIKRESREKIKADFVRRIAEAEAASDQKKITELVAEFSELIK</sequence>
<keyword evidence="5 12" id="KW-0235">DNA replication</keyword>
<dbReference type="InterPro" id="IPR002694">
    <property type="entry name" value="Znf_CHC2"/>
</dbReference>
<dbReference type="EMBL" id="MEZY01000045">
    <property type="protein sequence ID" value="OGD62695.1"/>
    <property type="molecule type" value="Genomic_DNA"/>
</dbReference>
<dbReference type="FunFam" id="3.90.980.10:FF:000001">
    <property type="entry name" value="DNA primase"/>
    <property type="match status" value="1"/>
</dbReference>
<dbReference type="GO" id="GO:0006269">
    <property type="term" value="P:DNA replication, synthesis of primer"/>
    <property type="evidence" value="ECO:0007669"/>
    <property type="project" value="UniProtKB-UniRule"/>
</dbReference>
<evidence type="ECO:0000256" key="5">
    <source>
        <dbReference type="ARBA" id="ARBA00022705"/>
    </source>
</evidence>
<evidence type="ECO:0000256" key="13">
    <source>
        <dbReference type="PIRNR" id="PIRNR002811"/>
    </source>
</evidence>
<evidence type="ECO:0000256" key="7">
    <source>
        <dbReference type="ARBA" id="ARBA00022771"/>
    </source>
</evidence>
<proteinExistence type="inferred from homology"/>
<dbReference type="GO" id="GO:0003899">
    <property type="term" value="F:DNA-directed RNA polymerase activity"/>
    <property type="evidence" value="ECO:0007669"/>
    <property type="project" value="UniProtKB-UniRule"/>
</dbReference>
<dbReference type="PANTHER" id="PTHR30313:SF2">
    <property type="entry name" value="DNA PRIMASE"/>
    <property type="match status" value="1"/>
</dbReference>
<dbReference type="InterPro" id="IPR036977">
    <property type="entry name" value="DNA_primase_Znf_CHC2"/>
</dbReference>
<dbReference type="SMART" id="SM00400">
    <property type="entry name" value="ZnF_CHCC"/>
    <property type="match status" value="1"/>
</dbReference>
<dbReference type="InterPro" id="IPR006295">
    <property type="entry name" value="DNA_primase_DnaG"/>
</dbReference>
<dbReference type="CDD" id="cd03364">
    <property type="entry name" value="TOPRIM_DnaG_primases"/>
    <property type="match status" value="1"/>
</dbReference>
<keyword evidence="6 12" id="KW-0479">Metal-binding</keyword>
<comment type="function">
    <text evidence="12 13">RNA polymerase that catalyzes the synthesis of short RNA molecules used as primers for DNA polymerase during DNA replication.</text>
</comment>
<evidence type="ECO:0000256" key="11">
    <source>
        <dbReference type="ARBA" id="ARBA00023163"/>
    </source>
</evidence>
<keyword evidence="3 12" id="KW-0808">Transferase</keyword>
<evidence type="ECO:0000256" key="2">
    <source>
        <dbReference type="ARBA" id="ARBA00022515"/>
    </source>
</evidence>
<evidence type="ECO:0000256" key="4">
    <source>
        <dbReference type="ARBA" id="ARBA00022695"/>
    </source>
</evidence>
<dbReference type="NCBIfam" id="TIGR01391">
    <property type="entry name" value="dnaG"/>
    <property type="match status" value="1"/>
</dbReference>
<evidence type="ECO:0000313" key="17">
    <source>
        <dbReference type="Proteomes" id="UP000178583"/>
    </source>
</evidence>
<evidence type="ECO:0000256" key="3">
    <source>
        <dbReference type="ARBA" id="ARBA00022679"/>
    </source>
</evidence>
<evidence type="ECO:0000256" key="9">
    <source>
        <dbReference type="ARBA" id="ARBA00022842"/>
    </source>
</evidence>